<evidence type="ECO:0000256" key="12">
    <source>
        <dbReference type="ARBA" id="ARBA00023180"/>
    </source>
</evidence>
<evidence type="ECO:0000256" key="2">
    <source>
        <dbReference type="ARBA" id="ARBA00022475"/>
    </source>
</evidence>
<dbReference type="PROSITE" id="PS00237">
    <property type="entry name" value="G_PROTEIN_RECEP_F1_1"/>
    <property type="match status" value="1"/>
</dbReference>
<evidence type="ECO:0000256" key="1">
    <source>
        <dbReference type="ARBA" id="ARBA00004651"/>
    </source>
</evidence>
<dbReference type="EMBL" id="JAAWVO010052831">
    <property type="protein sequence ID" value="MBN3320868.1"/>
    <property type="molecule type" value="Genomic_DNA"/>
</dbReference>
<feature type="transmembrane region" description="Helical" evidence="20">
    <location>
        <begin position="69"/>
        <end position="89"/>
    </location>
</feature>
<dbReference type="PANTHER" id="PTHR24232">
    <property type="entry name" value="G-PROTEIN COUPLED RECEPTOR"/>
    <property type="match status" value="1"/>
</dbReference>
<evidence type="ECO:0000256" key="5">
    <source>
        <dbReference type="ARBA" id="ARBA00022729"/>
    </source>
</evidence>
<dbReference type="FunFam" id="1.20.1070.10:FF:000230">
    <property type="entry name" value="F2R-like thrombin or trypsin receptor 3"/>
    <property type="match status" value="1"/>
</dbReference>
<evidence type="ECO:0000256" key="15">
    <source>
        <dbReference type="ARBA" id="ARBA00073808"/>
    </source>
</evidence>
<dbReference type="Pfam" id="PF00001">
    <property type="entry name" value="7tm_1"/>
    <property type="match status" value="1"/>
</dbReference>
<evidence type="ECO:0000256" key="10">
    <source>
        <dbReference type="ARBA" id="ARBA00023157"/>
    </source>
</evidence>
<evidence type="ECO:0000256" key="17">
    <source>
        <dbReference type="ARBA" id="ARBA00082892"/>
    </source>
</evidence>
<dbReference type="InterPro" id="IPR000276">
    <property type="entry name" value="GPCR_Rhodpsn"/>
</dbReference>
<evidence type="ECO:0000256" key="14">
    <source>
        <dbReference type="ARBA" id="ARBA00053164"/>
    </source>
</evidence>
<keyword evidence="24" id="KW-1185">Reference proteome</keyword>
<feature type="disulfide bond" evidence="18">
    <location>
        <begin position="136"/>
        <end position="215"/>
    </location>
</feature>
<evidence type="ECO:0000256" key="21">
    <source>
        <dbReference type="SAM" id="SignalP"/>
    </source>
</evidence>
<keyword evidence="12" id="KW-0325">Glycoprotein</keyword>
<dbReference type="SUPFAM" id="SSF81321">
    <property type="entry name" value="Family A G protein-coupled receptor-like"/>
    <property type="match status" value="1"/>
</dbReference>
<evidence type="ECO:0000259" key="22">
    <source>
        <dbReference type="PROSITE" id="PS50262"/>
    </source>
</evidence>
<evidence type="ECO:0000313" key="24">
    <source>
        <dbReference type="Proteomes" id="UP000736164"/>
    </source>
</evidence>
<evidence type="ECO:0000313" key="23">
    <source>
        <dbReference type="EMBL" id="MBN3320868.1"/>
    </source>
</evidence>
<dbReference type="GO" id="GO:0007200">
    <property type="term" value="P:phospholipase C-activating G protein-coupled receptor signaling pathway"/>
    <property type="evidence" value="ECO:0007669"/>
    <property type="project" value="TreeGrafter"/>
</dbReference>
<dbReference type="CDD" id="cd15372">
    <property type="entry name" value="7tmA_PAR4"/>
    <property type="match status" value="1"/>
</dbReference>
<evidence type="ECO:0000256" key="3">
    <source>
        <dbReference type="ARBA" id="ARBA00022692"/>
    </source>
</evidence>
<comment type="subcellular location">
    <subcellularLocation>
        <location evidence="1">Cell membrane</location>
        <topology evidence="1">Multi-pass membrane protein</topology>
    </subcellularLocation>
</comment>
<evidence type="ECO:0000256" key="19">
    <source>
        <dbReference type="RuleBase" id="RU000688"/>
    </source>
</evidence>
<feature type="domain" description="G-protein coupled receptors family 1 profile" evidence="22">
    <location>
        <begin position="81"/>
        <end position="328"/>
    </location>
</feature>
<evidence type="ECO:0000256" key="20">
    <source>
        <dbReference type="SAM" id="Phobius"/>
    </source>
</evidence>
<proteinExistence type="inferred from homology"/>
<evidence type="ECO:0000256" key="8">
    <source>
        <dbReference type="ARBA" id="ARBA00023084"/>
    </source>
</evidence>
<gene>
    <name evidence="23" type="primary">F2rl3_1</name>
    <name evidence="23" type="ORF">GTO95_0010018</name>
</gene>
<keyword evidence="2" id="KW-1003">Cell membrane</keyword>
<dbReference type="GO" id="GO:0015057">
    <property type="term" value="F:thrombin-activated receptor activity"/>
    <property type="evidence" value="ECO:0007669"/>
    <property type="project" value="InterPro"/>
</dbReference>
<dbReference type="GO" id="GO:0030168">
    <property type="term" value="P:platelet activation"/>
    <property type="evidence" value="ECO:0007669"/>
    <property type="project" value="UniProtKB-ARBA"/>
</dbReference>
<keyword evidence="11 19" id="KW-0675">Receptor</keyword>
<feature type="transmembrane region" description="Helical" evidence="20">
    <location>
        <begin position="101"/>
        <end position="121"/>
    </location>
</feature>
<organism evidence="23 24">
    <name type="scientific">Atractosteus spatula</name>
    <name type="common">Alligator gar</name>
    <name type="synonym">Lepisosteus spatula</name>
    <dbReference type="NCBI Taxonomy" id="7917"/>
    <lineage>
        <taxon>Eukaryota</taxon>
        <taxon>Metazoa</taxon>
        <taxon>Chordata</taxon>
        <taxon>Craniata</taxon>
        <taxon>Vertebrata</taxon>
        <taxon>Euteleostomi</taxon>
        <taxon>Actinopterygii</taxon>
        <taxon>Neopterygii</taxon>
        <taxon>Holostei</taxon>
        <taxon>Semionotiformes</taxon>
        <taxon>Lepisosteidae</taxon>
        <taxon>Atractosteus</taxon>
    </lineage>
</organism>
<feature type="transmembrane region" description="Helical" evidence="20">
    <location>
        <begin position="307"/>
        <end position="331"/>
    </location>
</feature>
<dbReference type="PRINTS" id="PR00237">
    <property type="entry name" value="GPCRRHODOPSN"/>
</dbReference>
<evidence type="ECO:0000256" key="4">
    <source>
        <dbReference type="ARBA" id="ARBA00022696"/>
    </source>
</evidence>
<keyword evidence="8" id="KW-0094">Blood coagulation</keyword>
<dbReference type="Gene3D" id="1.20.1070.10">
    <property type="entry name" value="Rhodopsin 7-helix transmembrane proteins"/>
    <property type="match status" value="1"/>
</dbReference>
<comment type="caution">
    <text evidence="23">The sequence shown here is derived from an EMBL/GenBank/DDBJ whole genome shotgun (WGS) entry which is preliminary data.</text>
</comment>
<dbReference type="AlphaFoldDB" id="A0A8J7TF15"/>
<evidence type="ECO:0000256" key="18">
    <source>
        <dbReference type="PIRSR" id="PIRSR603912-52"/>
    </source>
</evidence>
<dbReference type="Proteomes" id="UP000736164">
    <property type="component" value="Unassembled WGS sequence"/>
</dbReference>
<feature type="chain" id="PRO_5035221135" description="Proteinase-activated receptor 4" evidence="21">
    <location>
        <begin position="26"/>
        <end position="391"/>
    </location>
</feature>
<protein>
    <recommendedName>
        <fullName evidence="15">Proteinase-activated receptor 4</fullName>
    </recommendedName>
    <alternativeName>
        <fullName evidence="17">Coagulation factor II receptor-like 3</fullName>
    </alternativeName>
    <alternativeName>
        <fullName evidence="16">Thrombin receptor-like 3</fullName>
    </alternativeName>
</protein>
<sequence length="391" mass="44705">MDSPSFRQAFSVVLLFIIFHTFTCAEEECVSTLQIVRSFNIHSKCNRTVLDEKDQVHVKGPITTLLIPLLYLLVLVVGLPANVTAMWVLLAKTKKMPSTILLINLTTADLLLILVLPFRIAYHFQGNNWIWGESFCRTTTAMFYGNMYGSILCLMLISIDRYIALVHPFGAKVFRSRKTSIYMSLAIWVIVIGAMLPLLLTQQSYTLNEPNITLCHDALPQKEQETFFFPYFASLFTLAFVIPFCVILFCYCSIIWTLMRSQERYTYAAKITALVLVVFIACFLPSNTILLIHYSESHLIVGKQDLYVPYLFSLALSTFNSFIDPFIYYYVSEDFRNKAIKLFVCCRTKNYFISTLSSRNQDSYSASKFRSVSTEMSALNGGQLQKNQCLT</sequence>
<name>A0A8J7TF15_ATRSP</name>
<dbReference type="GO" id="GO:0035025">
    <property type="term" value="P:positive regulation of Rho protein signal transduction"/>
    <property type="evidence" value="ECO:0007669"/>
    <property type="project" value="TreeGrafter"/>
</dbReference>
<dbReference type="InterPro" id="IPR003912">
    <property type="entry name" value="Protea_act_rcpt"/>
</dbReference>
<reference evidence="23" key="1">
    <citation type="journal article" date="2021" name="Cell">
        <title>Tracing the genetic footprints of vertebrate landing in non-teleost ray-finned fishes.</title>
        <authorList>
            <person name="Bi X."/>
            <person name="Wang K."/>
            <person name="Yang L."/>
            <person name="Pan H."/>
            <person name="Jiang H."/>
            <person name="Wei Q."/>
            <person name="Fang M."/>
            <person name="Yu H."/>
            <person name="Zhu C."/>
            <person name="Cai Y."/>
            <person name="He Y."/>
            <person name="Gan X."/>
            <person name="Zeng H."/>
            <person name="Yu D."/>
            <person name="Zhu Y."/>
            <person name="Jiang H."/>
            <person name="Qiu Q."/>
            <person name="Yang H."/>
            <person name="Zhang Y.E."/>
            <person name="Wang W."/>
            <person name="Zhu M."/>
            <person name="He S."/>
            <person name="Zhang G."/>
        </authorList>
    </citation>
    <scope>NUCLEOTIDE SEQUENCE</scope>
    <source>
        <strain evidence="23">Allg_001</strain>
    </source>
</reference>
<feature type="signal peptide" evidence="21">
    <location>
        <begin position="1"/>
        <end position="25"/>
    </location>
</feature>
<keyword evidence="3 19" id="KW-0812">Transmembrane</keyword>
<feature type="transmembrane region" description="Helical" evidence="20">
    <location>
        <begin position="180"/>
        <end position="200"/>
    </location>
</feature>
<keyword evidence="7 19" id="KW-0297">G-protein coupled receptor</keyword>
<feature type="transmembrane region" description="Helical" evidence="20">
    <location>
        <begin position="271"/>
        <end position="295"/>
    </location>
</feature>
<feature type="transmembrane region" description="Helical" evidence="20">
    <location>
        <begin position="141"/>
        <end position="159"/>
    </location>
</feature>
<feature type="non-terminal residue" evidence="23">
    <location>
        <position position="1"/>
    </location>
</feature>
<comment type="similarity">
    <text evidence="19">Belongs to the G-protein coupled receptor 1 family.</text>
</comment>
<evidence type="ECO:0000256" key="16">
    <source>
        <dbReference type="ARBA" id="ARBA00080351"/>
    </source>
</evidence>
<feature type="non-terminal residue" evidence="23">
    <location>
        <position position="391"/>
    </location>
</feature>
<keyword evidence="4" id="KW-0356">Hemostasis</keyword>
<accession>A0A8J7TF15</accession>
<evidence type="ECO:0000256" key="6">
    <source>
        <dbReference type="ARBA" id="ARBA00022989"/>
    </source>
</evidence>
<keyword evidence="13 19" id="KW-0807">Transducer</keyword>
<dbReference type="PRINTS" id="PR01428">
    <property type="entry name" value="PROTEASEAR"/>
</dbReference>
<evidence type="ECO:0000256" key="7">
    <source>
        <dbReference type="ARBA" id="ARBA00023040"/>
    </source>
</evidence>
<dbReference type="PANTHER" id="PTHR24232:SF22">
    <property type="entry name" value="PROTEINASE-ACTIVATED RECEPTOR 4"/>
    <property type="match status" value="1"/>
</dbReference>
<keyword evidence="5 21" id="KW-0732">Signal</keyword>
<dbReference type="InterPro" id="IPR017452">
    <property type="entry name" value="GPCR_Rhodpsn_7TM"/>
</dbReference>
<keyword evidence="9 20" id="KW-0472">Membrane</keyword>
<comment type="function">
    <text evidence="14">Receptor for activated thrombin or trypsin coupled to G proteins that stimulate phosphoinositide hydrolysis. May play a role in platelets activation.</text>
</comment>
<dbReference type="PROSITE" id="PS50262">
    <property type="entry name" value="G_PROTEIN_RECEP_F1_2"/>
    <property type="match status" value="1"/>
</dbReference>
<keyword evidence="10 18" id="KW-1015">Disulfide bond</keyword>
<evidence type="ECO:0000256" key="9">
    <source>
        <dbReference type="ARBA" id="ARBA00023136"/>
    </source>
</evidence>
<feature type="transmembrane region" description="Helical" evidence="20">
    <location>
        <begin position="231"/>
        <end position="259"/>
    </location>
</feature>
<evidence type="ECO:0000256" key="13">
    <source>
        <dbReference type="ARBA" id="ARBA00023224"/>
    </source>
</evidence>
<evidence type="ECO:0000256" key="11">
    <source>
        <dbReference type="ARBA" id="ARBA00023170"/>
    </source>
</evidence>
<keyword evidence="6 20" id="KW-1133">Transmembrane helix</keyword>
<dbReference type="GO" id="GO:0005886">
    <property type="term" value="C:plasma membrane"/>
    <property type="evidence" value="ECO:0007669"/>
    <property type="project" value="UniProtKB-SubCell"/>
</dbReference>